<evidence type="ECO:0000256" key="1">
    <source>
        <dbReference type="ARBA" id="ARBA00006226"/>
    </source>
</evidence>
<comment type="similarity">
    <text evidence="1">Belongs to the RelE toxin family.</text>
</comment>
<name>A0A2H0WQ80_9BACT</name>
<dbReference type="InterPro" id="IPR007712">
    <property type="entry name" value="RelE/ParE_toxin"/>
</dbReference>
<dbReference type="Pfam" id="PF05016">
    <property type="entry name" value="ParE_toxin"/>
    <property type="match status" value="1"/>
</dbReference>
<evidence type="ECO:0000256" key="2">
    <source>
        <dbReference type="ARBA" id="ARBA00022649"/>
    </source>
</evidence>
<dbReference type="PANTHER" id="PTHR35601:SF1">
    <property type="entry name" value="TOXIN RELE"/>
    <property type="match status" value="1"/>
</dbReference>
<keyword evidence="2" id="KW-1277">Toxin-antitoxin system</keyword>
<dbReference type="PANTHER" id="PTHR35601">
    <property type="entry name" value="TOXIN RELE"/>
    <property type="match status" value="1"/>
</dbReference>
<comment type="caution">
    <text evidence="3">The sequence shown here is derived from an EMBL/GenBank/DDBJ whole genome shotgun (WGS) entry which is preliminary data.</text>
</comment>
<dbReference type="AlphaFoldDB" id="A0A2H0WQ80"/>
<dbReference type="SUPFAM" id="SSF143011">
    <property type="entry name" value="RelE-like"/>
    <property type="match status" value="1"/>
</dbReference>
<organism evidence="3 4">
    <name type="scientific">Candidatus Shapirobacteria bacterium CG09_land_8_20_14_0_10_39_12</name>
    <dbReference type="NCBI Taxonomy" id="1974885"/>
    <lineage>
        <taxon>Bacteria</taxon>
        <taxon>Candidatus Shapironibacteriota</taxon>
    </lineage>
</organism>
<evidence type="ECO:0000313" key="3">
    <source>
        <dbReference type="EMBL" id="PIS14822.1"/>
    </source>
</evidence>
<dbReference type="InterPro" id="IPR035093">
    <property type="entry name" value="RelE/ParE_toxin_dom_sf"/>
</dbReference>
<gene>
    <name evidence="3" type="ORF">COT64_00585</name>
</gene>
<sequence length="83" mass="10149">MAYELFYTKSAFRNIQKLDPVVRKKIKKKIEAYSKKPLFYARKLIKPVIGTYRWRVGNYRVVFDIDKKNIVILRIGHRREIYR</sequence>
<proteinExistence type="inferred from homology"/>
<dbReference type="EMBL" id="PEZI01000013">
    <property type="protein sequence ID" value="PIS14822.1"/>
    <property type="molecule type" value="Genomic_DNA"/>
</dbReference>
<reference evidence="4" key="1">
    <citation type="submission" date="2017-09" db="EMBL/GenBank/DDBJ databases">
        <title>Depth-based differentiation of microbial function through sediment-hosted aquifers and enrichment of novel symbionts in the deep terrestrial subsurface.</title>
        <authorList>
            <person name="Probst A.J."/>
            <person name="Ladd B."/>
            <person name="Jarett J.K."/>
            <person name="Geller-Mcgrath D.E."/>
            <person name="Sieber C.M.K."/>
            <person name="Emerson J.B."/>
            <person name="Anantharaman K."/>
            <person name="Thomas B.C."/>
            <person name="Malmstrom R."/>
            <person name="Stieglmeier M."/>
            <person name="Klingl A."/>
            <person name="Woyke T."/>
            <person name="Ryan C.M."/>
            <person name="Banfield J.F."/>
        </authorList>
    </citation>
    <scope>NUCLEOTIDE SEQUENCE [LARGE SCALE GENOMIC DNA]</scope>
</reference>
<evidence type="ECO:0000313" key="4">
    <source>
        <dbReference type="Proteomes" id="UP000230775"/>
    </source>
</evidence>
<dbReference type="Gene3D" id="3.30.2310.20">
    <property type="entry name" value="RelE-like"/>
    <property type="match status" value="1"/>
</dbReference>
<protein>
    <submittedName>
        <fullName evidence="3">Plasmid stabilization protein</fullName>
    </submittedName>
</protein>
<dbReference type="Proteomes" id="UP000230775">
    <property type="component" value="Unassembled WGS sequence"/>
</dbReference>
<accession>A0A2H0WQ80</accession>